<evidence type="ECO:0000313" key="1">
    <source>
        <dbReference type="EMBL" id="VAW33617.1"/>
    </source>
</evidence>
<sequence length="146" mass="16147">MKTLLLVLLSISLLACNQQTQQQLPESKVIALVGEEVITTDLLKAFLQANGVVTADETTVNKALDSLVDEMAMANIASKKKLKMTAEQLNTFKYLQIKAMANNAKLDYLLDNPITDAAIMQEYNKVNKQAGGLQFHVHHLLYADEV</sequence>
<reference evidence="1" key="1">
    <citation type="submission" date="2018-06" db="EMBL/GenBank/DDBJ databases">
        <authorList>
            <person name="Zhirakovskaya E."/>
        </authorList>
    </citation>
    <scope>NUCLEOTIDE SEQUENCE</scope>
</reference>
<dbReference type="InterPro" id="IPR027304">
    <property type="entry name" value="Trigger_fact/SurA_dom_sf"/>
</dbReference>
<proteinExistence type="predicted"/>
<feature type="non-terminal residue" evidence="1">
    <location>
        <position position="146"/>
    </location>
</feature>
<protein>
    <recommendedName>
        <fullName evidence="2">Peptidylprolyl isomerase</fullName>
    </recommendedName>
</protein>
<evidence type="ECO:0008006" key="2">
    <source>
        <dbReference type="Google" id="ProtNLM"/>
    </source>
</evidence>
<gene>
    <name evidence="1" type="ORF">MNBD_GAMMA01-1004</name>
</gene>
<dbReference type="PROSITE" id="PS51257">
    <property type="entry name" value="PROKAR_LIPOPROTEIN"/>
    <property type="match status" value="1"/>
</dbReference>
<name>A0A3B0V6I9_9ZZZZ</name>
<dbReference type="EMBL" id="UOEW01000039">
    <property type="protein sequence ID" value="VAW33617.1"/>
    <property type="molecule type" value="Genomic_DNA"/>
</dbReference>
<dbReference type="AlphaFoldDB" id="A0A3B0V6I9"/>
<dbReference type="SUPFAM" id="SSF109998">
    <property type="entry name" value="Triger factor/SurA peptide-binding domain-like"/>
    <property type="match status" value="1"/>
</dbReference>
<accession>A0A3B0V6I9</accession>
<organism evidence="1">
    <name type="scientific">hydrothermal vent metagenome</name>
    <dbReference type="NCBI Taxonomy" id="652676"/>
    <lineage>
        <taxon>unclassified sequences</taxon>
        <taxon>metagenomes</taxon>
        <taxon>ecological metagenomes</taxon>
    </lineage>
</organism>